<evidence type="ECO:0000256" key="4">
    <source>
        <dbReference type="ARBA" id="ARBA00023054"/>
    </source>
</evidence>
<dbReference type="Proteomes" id="UP001176517">
    <property type="component" value="Unassembled WGS sequence"/>
</dbReference>
<keyword evidence="9" id="KW-1185">Reference proteome</keyword>
<dbReference type="GO" id="GO:0090522">
    <property type="term" value="P:vesicle tethering involved in exocytosis"/>
    <property type="evidence" value="ECO:0007669"/>
    <property type="project" value="UniProtKB-UniRule"/>
</dbReference>
<dbReference type="InterPro" id="IPR046361">
    <property type="entry name" value="EXOC6/Sec15_C"/>
</dbReference>
<dbReference type="PANTHER" id="PTHR12702:SF0">
    <property type="entry name" value="EXOCYST COMPLEX COMPONENT 6"/>
    <property type="match status" value="1"/>
</dbReference>
<evidence type="ECO:0000256" key="1">
    <source>
        <dbReference type="ARBA" id="ARBA00007944"/>
    </source>
</evidence>
<name>A0AAN6JTN1_9BASI</name>
<protein>
    <recommendedName>
        <fullName evidence="5">Exocyst complex component SEC15</fullName>
    </recommendedName>
</protein>
<gene>
    <name evidence="8" type="primary">SEC15</name>
    <name evidence="8" type="ORF">OC846_003721</name>
</gene>
<evidence type="ECO:0000256" key="3">
    <source>
        <dbReference type="ARBA" id="ARBA00022483"/>
    </source>
</evidence>
<dbReference type="InterPro" id="IPR042045">
    <property type="entry name" value="EXOC6/Sec15_C_dom1"/>
</dbReference>
<dbReference type="PANTHER" id="PTHR12702">
    <property type="entry name" value="SEC15"/>
    <property type="match status" value="1"/>
</dbReference>
<comment type="caution">
    <text evidence="8">The sequence shown here is derived from an EMBL/GenBank/DDBJ whole genome shotgun (WGS) entry which is preliminary data.</text>
</comment>
<dbReference type="AlphaFoldDB" id="A0AAN6JTN1"/>
<dbReference type="EMBL" id="JAPDMZ010000095">
    <property type="protein sequence ID" value="KAK0550336.1"/>
    <property type="molecule type" value="Genomic_DNA"/>
</dbReference>
<evidence type="ECO:0000259" key="7">
    <source>
        <dbReference type="Pfam" id="PF20651"/>
    </source>
</evidence>
<comment type="similarity">
    <text evidence="1 5">Belongs to the SEC15 family.</text>
</comment>
<evidence type="ECO:0000313" key="8">
    <source>
        <dbReference type="EMBL" id="KAK0550336.1"/>
    </source>
</evidence>
<dbReference type="Gene3D" id="1.20.58.670">
    <property type="entry name" value="Dsl1p vesicle tethering complex, Tip20p subunit, domain D"/>
    <property type="match status" value="1"/>
</dbReference>
<dbReference type="Pfam" id="PF04091">
    <property type="entry name" value="Sec15_C"/>
    <property type="match status" value="1"/>
</dbReference>
<keyword evidence="3 5" id="KW-0268">Exocytosis</keyword>
<dbReference type="InterPro" id="IPR048359">
    <property type="entry name" value="EXOC6_Sec15_N"/>
</dbReference>
<organism evidence="8 9">
    <name type="scientific">Tilletia horrida</name>
    <dbReference type="NCBI Taxonomy" id="155126"/>
    <lineage>
        <taxon>Eukaryota</taxon>
        <taxon>Fungi</taxon>
        <taxon>Dikarya</taxon>
        <taxon>Basidiomycota</taxon>
        <taxon>Ustilaginomycotina</taxon>
        <taxon>Exobasidiomycetes</taxon>
        <taxon>Tilletiales</taxon>
        <taxon>Tilletiaceae</taxon>
        <taxon>Tilletia</taxon>
    </lineage>
</organism>
<keyword evidence="2 5" id="KW-0813">Transport</keyword>
<evidence type="ECO:0000256" key="5">
    <source>
        <dbReference type="PIRNR" id="PIRNR025007"/>
    </source>
</evidence>
<accession>A0AAN6JTN1</accession>
<dbReference type="FunFam" id="1.10.357.30:FF:000004">
    <property type="entry name" value="Exocyst complex component SEC15"/>
    <property type="match status" value="1"/>
</dbReference>
<evidence type="ECO:0000256" key="2">
    <source>
        <dbReference type="ARBA" id="ARBA00022448"/>
    </source>
</evidence>
<proteinExistence type="inferred from homology"/>
<sequence>MAPLLRSRRPLVSLEVQLQQLTMFSDLDVDSENLEQMLGPMIKDLDQAGQQDAFLRTLRTFVSEKEREIQAVCDTHHQDFVTAVDRLLHVRHGTVSLKDRIGELNEDVQAGGQSLGSKKRQLLETRRVAHNIDDAIETLQACLRVLDIANRIDTLIESKKYFSALRSLDELENVHLKPVLMHEFARLMLEGIPQTRERIRTAVTREMKEWLFEAREKSRTVGKLALDAMEVRQKRWKVKAQKDPMLSLAKVNSAIELVVNERIEYNFVDNEQIKIDFKPLYQCIHIYDVLNIREQLQQSYQEDRRAQANLLLSQGLNFSPSNPTFPTLLQEVVGFFLVEYHVLQTSPPGFRMDSEVNDLWDTMCERVVQIVSMGLSGCKDTKVFLTTKAAVQTFIQTLEGYNFTVEKLNALLLTLFERYAQLLRDRFAQDFQQAMKDTEHQPMVVQSSDELQKVLNVSWLEPRTAEMLRRKPFPLTLPFSQTYPLCCMDIRNLVDQYYTFSEGFSQHTRDIDDILKKTLDELLIQQVSTGIRSSLQKTNQLSQIVQIVVNAEHFKLACDELENLLIALRGGGGSSSGPAPGPGGTASGVLGRATGGSKLRLDSSSHFAHTLALAHTRIDGAIQEKLLQFLEMAAAFEYMPTRTKAEAGANVQPTQLVELMRWLSDTVDSVMALLKESTKMEVYRRAFAYIANHMLNTLLAKNEPALNLKALQNVKSDVDFLSEKARAGGRAEAASAFDEIQQTLSVLISDSVVEYATSPSIRNAKYQAIKPATLAALMEKLAKFHANRQEHDYTARYRRQKDAVMRVRR</sequence>
<evidence type="ECO:0000313" key="9">
    <source>
        <dbReference type="Proteomes" id="UP001176517"/>
    </source>
</evidence>
<dbReference type="GO" id="GO:0016020">
    <property type="term" value="C:membrane"/>
    <property type="evidence" value="ECO:0007669"/>
    <property type="project" value="TreeGrafter"/>
</dbReference>
<dbReference type="InterPro" id="IPR042044">
    <property type="entry name" value="EXOC6PINT-1/Sec15/Tip20_C_dom2"/>
</dbReference>
<keyword evidence="4" id="KW-0175">Coiled coil</keyword>
<comment type="function">
    <text evidence="5">Component of the exocyst complex involved in the docking of exocytic vesicles with fusion sites on the plasma membrane.</text>
</comment>
<feature type="domain" description="Exocyst complex component EXOC6/Sec15 N-terminal" evidence="7">
    <location>
        <begin position="58"/>
        <end position="225"/>
    </location>
</feature>
<evidence type="ECO:0000259" key="6">
    <source>
        <dbReference type="Pfam" id="PF04091"/>
    </source>
</evidence>
<dbReference type="GO" id="GO:0006886">
    <property type="term" value="P:intracellular protein transport"/>
    <property type="evidence" value="ECO:0007669"/>
    <property type="project" value="InterPro"/>
</dbReference>
<dbReference type="InterPro" id="IPR007225">
    <property type="entry name" value="EXOC6/Sec15"/>
</dbReference>
<dbReference type="GO" id="GO:0006893">
    <property type="term" value="P:Golgi to plasma membrane transport"/>
    <property type="evidence" value="ECO:0007669"/>
    <property type="project" value="TreeGrafter"/>
</dbReference>
<reference evidence="8" key="1">
    <citation type="journal article" date="2023" name="PhytoFront">
        <title>Draft Genome Resources of Seven Strains of Tilletia horrida, Causal Agent of Kernel Smut of Rice.</title>
        <authorList>
            <person name="Khanal S."/>
            <person name="Antony Babu S."/>
            <person name="Zhou X.G."/>
        </authorList>
    </citation>
    <scope>NUCLEOTIDE SEQUENCE</scope>
    <source>
        <strain evidence="8">TX6</strain>
    </source>
</reference>
<feature type="domain" description="Exocyst complex subunit EXOC6/Sec15 C-terminal" evidence="6">
    <location>
        <begin position="407"/>
        <end position="780"/>
    </location>
</feature>
<dbReference type="Gene3D" id="1.10.357.30">
    <property type="entry name" value="Exocyst complex subunit Sec15 C-terminal domain, N-terminal subdomain"/>
    <property type="match status" value="1"/>
</dbReference>
<dbReference type="Pfam" id="PF20651">
    <property type="entry name" value="EXOC6_Sec15_N"/>
    <property type="match status" value="1"/>
</dbReference>
<dbReference type="GO" id="GO:0000145">
    <property type="term" value="C:exocyst"/>
    <property type="evidence" value="ECO:0007669"/>
    <property type="project" value="UniProtKB-UniRule"/>
</dbReference>
<dbReference type="PIRSF" id="PIRSF025007">
    <property type="entry name" value="Sec15"/>
    <property type="match status" value="1"/>
</dbReference>